<gene>
    <name evidence="5" type="primary">PPAF3_8</name>
    <name evidence="5" type="ORF">FJT64_018028</name>
</gene>
<keyword evidence="6" id="KW-1185">Reference proteome</keyword>
<dbReference type="PANTHER" id="PTHR24250">
    <property type="entry name" value="CHYMOTRYPSIN-RELATED"/>
    <property type="match status" value="1"/>
</dbReference>
<dbReference type="InterPro" id="IPR009003">
    <property type="entry name" value="Peptidase_S1_PA"/>
</dbReference>
<feature type="region of interest" description="Disordered" evidence="2">
    <location>
        <begin position="129"/>
        <end position="213"/>
    </location>
</feature>
<dbReference type="GO" id="GO:0004252">
    <property type="term" value="F:serine-type endopeptidase activity"/>
    <property type="evidence" value="ECO:0007669"/>
    <property type="project" value="InterPro"/>
</dbReference>
<keyword evidence="1" id="KW-1015">Disulfide bond</keyword>
<feature type="domain" description="Peptidase S1" evidence="4">
    <location>
        <begin position="229"/>
        <end position="464"/>
    </location>
</feature>
<feature type="signal peptide" evidence="3">
    <location>
        <begin position="1"/>
        <end position="19"/>
    </location>
</feature>
<feature type="compositionally biased region" description="Low complexity" evidence="2">
    <location>
        <begin position="141"/>
        <end position="160"/>
    </location>
</feature>
<dbReference type="PANTHER" id="PTHR24250:SF27">
    <property type="entry name" value="ELASTASE 2 LIKE"/>
    <property type="match status" value="1"/>
</dbReference>
<evidence type="ECO:0000313" key="6">
    <source>
        <dbReference type="Proteomes" id="UP000440578"/>
    </source>
</evidence>
<dbReference type="GO" id="GO:0006508">
    <property type="term" value="P:proteolysis"/>
    <property type="evidence" value="ECO:0007669"/>
    <property type="project" value="InterPro"/>
</dbReference>
<dbReference type="InterPro" id="IPR001254">
    <property type="entry name" value="Trypsin_dom"/>
</dbReference>
<dbReference type="Pfam" id="PF00089">
    <property type="entry name" value="Trypsin"/>
    <property type="match status" value="1"/>
</dbReference>
<organism evidence="5 6">
    <name type="scientific">Amphibalanus amphitrite</name>
    <name type="common">Striped barnacle</name>
    <name type="synonym">Balanus amphitrite</name>
    <dbReference type="NCBI Taxonomy" id="1232801"/>
    <lineage>
        <taxon>Eukaryota</taxon>
        <taxon>Metazoa</taxon>
        <taxon>Ecdysozoa</taxon>
        <taxon>Arthropoda</taxon>
        <taxon>Crustacea</taxon>
        <taxon>Multicrustacea</taxon>
        <taxon>Cirripedia</taxon>
        <taxon>Thoracica</taxon>
        <taxon>Thoracicalcarea</taxon>
        <taxon>Balanomorpha</taxon>
        <taxon>Balanoidea</taxon>
        <taxon>Balanidae</taxon>
        <taxon>Amphibalaninae</taxon>
        <taxon>Amphibalanus</taxon>
    </lineage>
</organism>
<dbReference type="PROSITE" id="PS50240">
    <property type="entry name" value="TRYPSIN_DOM"/>
    <property type="match status" value="1"/>
</dbReference>
<dbReference type="InterPro" id="IPR043504">
    <property type="entry name" value="Peptidase_S1_PA_chymotrypsin"/>
</dbReference>
<dbReference type="OrthoDB" id="6380398at2759"/>
<dbReference type="Gene3D" id="2.40.10.10">
    <property type="entry name" value="Trypsin-like serine proteases"/>
    <property type="match status" value="1"/>
</dbReference>
<proteinExistence type="predicted"/>
<evidence type="ECO:0000256" key="3">
    <source>
        <dbReference type="SAM" id="SignalP"/>
    </source>
</evidence>
<reference evidence="5 6" key="1">
    <citation type="submission" date="2019-07" db="EMBL/GenBank/DDBJ databases">
        <title>Draft genome assembly of a fouling barnacle, Amphibalanus amphitrite (Darwin, 1854): The first reference genome for Thecostraca.</title>
        <authorList>
            <person name="Kim W."/>
        </authorList>
    </citation>
    <scope>NUCLEOTIDE SEQUENCE [LARGE SCALE GENOMIC DNA]</scope>
    <source>
        <strain evidence="5">SNU_AA5</strain>
        <tissue evidence="5">Soma without cirri and trophi</tissue>
    </source>
</reference>
<dbReference type="EMBL" id="VIIS01000263">
    <property type="protein sequence ID" value="KAF0311109.1"/>
    <property type="molecule type" value="Genomic_DNA"/>
</dbReference>
<feature type="chain" id="PRO_5025362359" evidence="3">
    <location>
        <begin position="20"/>
        <end position="474"/>
    </location>
</feature>
<protein>
    <submittedName>
        <fullName evidence="5">Phenoloxidase-activating factor 3</fullName>
    </submittedName>
</protein>
<evidence type="ECO:0000313" key="5">
    <source>
        <dbReference type="EMBL" id="KAF0311109.1"/>
    </source>
</evidence>
<accession>A0A6A4X0L9</accession>
<sequence>MRLVVLALLLCVGAPLSAAFVFPSGGVRRGVVVMPLRACRANDGTEGRCVSMVSGVCPLYRTTTDLLLRKPSICALSFRDAIVCCPLAALIGTTGGVAQTPRTTARPRVFPGFTIRPTTARPVVTAPSVVTSAPPVPSPRPVVTNPPLVRPIPTRVTSPAPSSPPPVPSATPETRPTPRSVSPTRDLLSPIGLRPRPTPAAATSAPITGPRRGFRQPGCGTTSPIPAFHASGDYFQRPPPFARAERVHLGLQPWMAMVGERNSERAGADRWICAGALLTPRIVITSAQCVLTPDEPERLVVGLGEHDLASRTDGVAGTHPVAAVELHPQWSQPERRHSLAVLLLGRPADESPLIRPVCLPPPDPPAGAAQLLPAPGSTVVEASYNLDTTGLSDGSARERLVTGEVPVQPLGRARKDVGAPAVAAGEDGTMQLEGLQLMGSCAAGQPRLLLRVRHYVPFIADAIEKLTKPSSTGF</sequence>
<dbReference type="AlphaFoldDB" id="A0A6A4X0L9"/>
<dbReference type="Proteomes" id="UP000440578">
    <property type="component" value="Unassembled WGS sequence"/>
</dbReference>
<comment type="caution">
    <text evidence="5">The sequence shown here is derived from an EMBL/GenBank/DDBJ whole genome shotgun (WGS) entry which is preliminary data.</text>
</comment>
<evidence type="ECO:0000259" key="4">
    <source>
        <dbReference type="PROSITE" id="PS50240"/>
    </source>
</evidence>
<keyword evidence="3" id="KW-0732">Signal</keyword>
<name>A0A6A4X0L9_AMPAM</name>
<dbReference type="SMART" id="SM00020">
    <property type="entry name" value="Tryp_SPc"/>
    <property type="match status" value="1"/>
</dbReference>
<evidence type="ECO:0000256" key="2">
    <source>
        <dbReference type="SAM" id="MobiDB-lite"/>
    </source>
</evidence>
<dbReference type="SUPFAM" id="SSF50494">
    <property type="entry name" value="Trypsin-like serine proteases"/>
    <property type="match status" value="1"/>
</dbReference>
<evidence type="ECO:0000256" key="1">
    <source>
        <dbReference type="ARBA" id="ARBA00023157"/>
    </source>
</evidence>